<dbReference type="EMBL" id="JACGWS010000002">
    <property type="protein sequence ID" value="MBC8754004.1"/>
    <property type="molecule type" value="Genomic_DNA"/>
</dbReference>
<evidence type="ECO:0000256" key="4">
    <source>
        <dbReference type="PROSITE-ProRule" id="PRU00473"/>
    </source>
</evidence>
<evidence type="ECO:0000313" key="8">
    <source>
        <dbReference type="Proteomes" id="UP000619238"/>
    </source>
</evidence>
<dbReference type="CDD" id="cd07185">
    <property type="entry name" value="OmpA_C-like"/>
    <property type="match status" value="1"/>
</dbReference>
<accession>A0ABR7Q607</accession>
<sequence>MKLQLLLLFLCSIGFCHAQEIEFDLYFDLGKFELSSKHEKKIDEKLANLDSTITYNFIIKGYTDFVDTENFNLELSQNRATSVFEYLKKQYEVLINSIEKEAKGELPTETTKQNERIGVKKHRKVSITISKNDHKPKLVKRKENIYVIPVKELRIGSSYALGKINFKTGRVTLVKSSIKELEKLVRFLRKNREIHIEVQGHVCCGGDDDSDALNSATGTVTLSVDRARFIYNYLINRGISEDRLSYKGYAFKAPLHFPEKSRHDRSANRRVEIKITKN</sequence>
<evidence type="ECO:0000256" key="1">
    <source>
        <dbReference type="ARBA" id="ARBA00004442"/>
    </source>
</evidence>
<evidence type="ECO:0000256" key="2">
    <source>
        <dbReference type="ARBA" id="ARBA00023136"/>
    </source>
</evidence>
<dbReference type="RefSeq" id="WP_187561038.1">
    <property type="nucleotide sequence ID" value="NZ_JACGWS010000002.1"/>
</dbReference>
<dbReference type="PANTHER" id="PTHR30329">
    <property type="entry name" value="STATOR ELEMENT OF FLAGELLAR MOTOR COMPLEX"/>
    <property type="match status" value="1"/>
</dbReference>
<keyword evidence="8" id="KW-1185">Reference proteome</keyword>
<gene>
    <name evidence="7" type="ORF">H2O64_04935</name>
</gene>
<comment type="caution">
    <text evidence="7">The sequence shown here is derived from an EMBL/GenBank/DDBJ whole genome shotgun (WGS) entry which is preliminary data.</text>
</comment>
<keyword evidence="5" id="KW-0732">Signal</keyword>
<proteinExistence type="predicted"/>
<dbReference type="InterPro" id="IPR006665">
    <property type="entry name" value="OmpA-like"/>
</dbReference>
<evidence type="ECO:0000256" key="3">
    <source>
        <dbReference type="ARBA" id="ARBA00023237"/>
    </source>
</evidence>
<dbReference type="Proteomes" id="UP000619238">
    <property type="component" value="Unassembled WGS sequence"/>
</dbReference>
<feature type="signal peptide" evidence="5">
    <location>
        <begin position="1"/>
        <end position="18"/>
    </location>
</feature>
<dbReference type="SUPFAM" id="SSF103088">
    <property type="entry name" value="OmpA-like"/>
    <property type="match status" value="2"/>
</dbReference>
<keyword evidence="3" id="KW-0998">Cell outer membrane</keyword>
<dbReference type="PANTHER" id="PTHR30329:SF21">
    <property type="entry name" value="LIPOPROTEIN YIAD-RELATED"/>
    <property type="match status" value="1"/>
</dbReference>
<keyword evidence="2 4" id="KW-0472">Membrane</keyword>
<dbReference type="Gene3D" id="3.30.1330.60">
    <property type="entry name" value="OmpA-like domain"/>
    <property type="match status" value="2"/>
</dbReference>
<feature type="chain" id="PRO_5047051036" evidence="5">
    <location>
        <begin position="19"/>
        <end position="278"/>
    </location>
</feature>
<feature type="domain" description="OmpA-like" evidence="6">
    <location>
        <begin position="151"/>
        <end position="278"/>
    </location>
</feature>
<dbReference type="InterPro" id="IPR006664">
    <property type="entry name" value="OMP_bac"/>
</dbReference>
<name>A0ABR7Q607_9FLAO</name>
<organism evidence="7 8">
    <name type="scientific">Kordia aestuariivivens</name>
    <dbReference type="NCBI Taxonomy" id="2759037"/>
    <lineage>
        <taxon>Bacteria</taxon>
        <taxon>Pseudomonadati</taxon>
        <taxon>Bacteroidota</taxon>
        <taxon>Flavobacteriia</taxon>
        <taxon>Flavobacteriales</taxon>
        <taxon>Flavobacteriaceae</taxon>
        <taxon>Kordia</taxon>
    </lineage>
</organism>
<dbReference type="InterPro" id="IPR050330">
    <property type="entry name" value="Bact_OuterMem_StrucFunc"/>
</dbReference>
<reference evidence="7 8" key="1">
    <citation type="submission" date="2020-07" db="EMBL/GenBank/DDBJ databases">
        <title>Description of Kordia aestuariivivens sp. nov., isolated from a tidal flat.</title>
        <authorList>
            <person name="Park S."/>
            <person name="Yoon J.-H."/>
        </authorList>
    </citation>
    <scope>NUCLEOTIDE SEQUENCE [LARGE SCALE GENOMIC DNA]</scope>
    <source>
        <strain evidence="7 8">YSTF-M3</strain>
    </source>
</reference>
<dbReference type="InterPro" id="IPR036737">
    <property type="entry name" value="OmpA-like_sf"/>
</dbReference>
<protein>
    <submittedName>
        <fullName evidence="7">OmpA family protein</fullName>
    </submittedName>
</protein>
<dbReference type="PRINTS" id="PR01021">
    <property type="entry name" value="OMPADOMAIN"/>
</dbReference>
<evidence type="ECO:0000313" key="7">
    <source>
        <dbReference type="EMBL" id="MBC8754004.1"/>
    </source>
</evidence>
<dbReference type="PROSITE" id="PS51123">
    <property type="entry name" value="OMPA_2"/>
    <property type="match status" value="2"/>
</dbReference>
<feature type="domain" description="OmpA-like" evidence="6">
    <location>
        <begin position="14"/>
        <end position="133"/>
    </location>
</feature>
<comment type="subcellular location">
    <subcellularLocation>
        <location evidence="1">Cell outer membrane</location>
    </subcellularLocation>
</comment>
<dbReference type="Pfam" id="PF00691">
    <property type="entry name" value="OmpA"/>
    <property type="match status" value="2"/>
</dbReference>
<evidence type="ECO:0000259" key="6">
    <source>
        <dbReference type="PROSITE" id="PS51123"/>
    </source>
</evidence>
<evidence type="ECO:0000256" key="5">
    <source>
        <dbReference type="SAM" id="SignalP"/>
    </source>
</evidence>